<dbReference type="KEGG" id="hoh:Hoch_5387"/>
<dbReference type="RefSeq" id="WP_012830463.1">
    <property type="nucleotide sequence ID" value="NC_013440.1"/>
</dbReference>
<keyword evidence="2" id="KW-1185">Reference proteome</keyword>
<accession>D0LYK5</accession>
<dbReference type="HOGENOM" id="CLU_1991328_0_0_7"/>
<dbReference type="STRING" id="502025.Hoch_5387"/>
<protein>
    <submittedName>
        <fullName evidence="1">Uncharacterized protein</fullName>
    </submittedName>
</protein>
<reference evidence="1 2" key="1">
    <citation type="journal article" date="2010" name="Stand. Genomic Sci.">
        <title>Complete genome sequence of Haliangium ochraceum type strain (SMP-2).</title>
        <authorList>
            <consortium name="US DOE Joint Genome Institute (JGI-PGF)"/>
            <person name="Ivanova N."/>
            <person name="Daum C."/>
            <person name="Lang E."/>
            <person name="Abt B."/>
            <person name="Kopitz M."/>
            <person name="Saunders E."/>
            <person name="Lapidus A."/>
            <person name="Lucas S."/>
            <person name="Glavina Del Rio T."/>
            <person name="Nolan M."/>
            <person name="Tice H."/>
            <person name="Copeland A."/>
            <person name="Cheng J.F."/>
            <person name="Chen F."/>
            <person name="Bruce D."/>
            <person name="Goodwin L."/>
            <person name="Pitluck S."/>
            <person name="Mavromatis K."/>
            <person name="Pati A."/>
            <person name="Mikhailova N."/>
            <person name="Chen A."/>
            <person name="Palaniappan K."/>
            <person name="Land M."/>
            <person name="Hauser L."/>
            <person name="Chang Y.J."/>
            <person name="Jeffries C.D."/>
            <person name="Detter J.C."/>
            <person name="Brettin T."/>
            <person name="Rohde M."/>
            <person name="Goker M."/>
            <person name="Bristow J."/>
            <person name="Markowitz V."/>
            <person name="Eisen J.A."/>
            <person name="Hugenholtz P."/>
            <person name="Kyrpides N.C."/>
            <person name="Klenk H.P."/>
        </authorList>
    </citation>
    <scope>NUCLEOTIDE SEQUENCE [LARGE SCALE GENOMIC DNA]</scope>
    <source>
        <strain evidence="2">DSM 14365 / CIP 107738 / JCM 11303 / AJ 13395 / SMP-2</strain>
    </source>
</reference>
<dbReference type="eggNOG" id="ENOG50316SP">
    <property type="taxonomic scope" value="Bacteria"/>
</dbReference>
<dbReference type="EMBL" id="CP001804">
    <property type="protein sequence ID" value="ACY17871.1"/>
    <property type="molecule type" value="Genomic_DNA"/>
</dbReference>
<evidence type="ECO:0000313" key="1">
    <source>
        <dbReference type="EMBL" id="ACY17871.1"/>
    </source>
</evidence>
<dbReference type="Proteomes" id="UP000001880">
    <property type="component" value="Chromosome"/>
</dbReference>
<proteinExistence type="predicted"/>
<gene>
    <name evidence="1" type="ordered locus">Hoch_5387</name>
</gene>
<name>D0LYK5_HALO1</name>
<dbReference type="AlphaFoldDB" id="D0LYK5"/>
<sequence length="127" mass="13385">MTELEAVEALRDADLIPAVQGSLLEVRDVQRKCLKAGIPALAARPEDNCASKSCGTKLQLMMRKDDLPQLQQLMSREWAALLEREGTGAALMPGGPLGEDDELPCPACGTAAPLDNGACSDCGLHLG</sequence>
<organism evidence="1 2">
    <name type="scientific">Haliangium ochraceum (strain DSM 14365 / JCM 11303 / SMP-2)</name>
    <dbReference type="NCBI Taxonomy" id="502025"/>
    <lineage>
        <taxon>Bacteria</taxon>
        <taxon>Pseudomonadati</taxon>
        <taxon>Myxococcota</taxon>
        <taxon>Polyangia</taxon>
        <taxon>Haliangiales</taxon>
        <taxon>Kofleriaceae</taxon>
        <taxon>Haliangium</taxon>
    </lineage>
</organism>
<evidence type="ECO:0000313" key="2">
    <source>
        <dbReference type="Proteomes" id="UP000001880"/>
    </source>
</evidence>